<evidence type="ECO:0000313" key="11">
    <source>
        <dbReference type="EMBL" id="MEY2345003.1"/>
    </source>
</evidence>
<dbReference type="Pfam" id="PF00078">
    <property type="entry name" value="RVT_1"/>
    <property type="match status" value="1"/>
</dbReference>
<dbReference type="InterPro" id="IPR051083">
    <property type="entry name" value="GrpII_Intron_Splice-Mob/Def"/>
</dbReference>
<comment type="similarity">
    <text evidence="8">Belongs to the bacterial reverse transcriptase family.</text>
</comment>
<keyword evidence="2" id="KW-0808">Transferase</keyword>
<keyword evidence="3" id="KW-0548">Nucleotidyltransferase</keyword>
<comment type="catalytic activity">
    <reaction evidence="9">
        <text>DNA(n) + a 2'-deoxyribonucleoside 5'-triphosphate = DNA(n+1) + diphosphate</text>
        <dbReference type="Rhea" id="RHEA:22508"/>
        <dbReference type="Rhea" id="RHEA-COMP:17339"/>
        <dbReference type="Rhea" id="RHEA-COMP:17340"/>
        <dbReference type="ChEBI" id="CHEBI:33019"/>
        <dbReference type="ChEBI" id="CHEBI:61560"/>
        <dbReference type="ChEBI" id="CHEBI:173112"/>
        <dbReference type="EC" id="2.7.7.49"/>
    </reaction>
</comment>
<dbReference type="PROSITE" id="PS50878">
    <property type="entry name" value="RT_POL"/>
    <property type="match status" value="1"/>
</dbReference>
<sequence>MGYSGNVSIALASLCCLNDSLPQGAVTSPALSNILVSSLDERLYRLASVFQLNYTRYADDMVFSGKKISKSIIKYIAEIIESFGFTLNTKKTKLLIKRNRK</sequence>
<dbReference type="EMBL" id="JADQCH020000002">
    <property type="protein sequence ID" value="MEY2345003.1"/>
    <property type="molecule type" value="Genomic_DNA"/>
</dbReference>
<evidence type="ECO:0000256" key="8">
    <source>
        <dbReference type="ARBA" id="ARBA00034120"/>
    </source>
</evidence>
<accession>A0ABD5LZD2</accession>
<dbReference type="GO" id="GO:0051607">
    <property type="term" value="P:defense response to virus"/>
    <property type="evidence" value="ECO:0007669"/>
    <property type="project" value="UniProtKB-KW"/>
</dbReference>
<keyword evidence="6" id="KW-0695">RNA-directed DNA polymerase</keyword>
<dbReference type="GO" id="GO:0003964">
    <property type="term" value="F:RNA-directed DNA polymerase activity"/>
    <property type="evidence" value="ECO:0007669"/>
    <property type="project" value="UniProtKB-KW"/>
</dbReference>
<dbReference type="SUPFAM" id="SSF56672">
    <property type="entry name" value="DNA/RNA polymerases"/>
    <property type="match status" value="1"/>
</dbReference>
<evidence type="ECO:0000256" key="6">
    <source>
        <dbReference type="ARBA" id="ARBA00022918"/>
    </source>
</evidence>
<dbReference type="GO" id="GO:0046872">
    <property type="term" value="F:metal ion binding"/>
    <property type="evidence" value="ECO:0007669"/>
    <property type="project" value="UniProtKB-KW"/>
</dbReference>
<feature type="domain" description="Reverse transcriptase" evidence="10">
    <location>
        <begin position="1"/>
        <end position="101"/>
    </location>
</feature>
<dbReference type="EC" id="2.7.7.49" evidence="1"/>
<evidence type="ECO:0000259" key="10">
    <source>
        <dbReference type="PROSITE" id="PS50878"/>
    </source>
</evidence>
<evidence type="ECO:0000256" key="4">
    <source>
        <dbReference type="ARBA" id="ARBA00022723"/>
    </source>
</evidence>
<comment type="caution">
    <text evidence="11">The sequence shown here is derived from an EMBL/GenBank/DDBJ whole genome shotgun (WGS) entry which is preliminary data.</text>
</comment>
<dbReference type="InterPro" id="IPR043502">
    <property type="entry name" value="DNA/RNA_pol_sf"/>
</dbReference>
<reference evidence="11" key="1">
    <citation type="submission" date="2021-05" db="EMBL/GenBank/DDBJ databases">
        <title>First report of NDM-5 and VEB-6 producing Proteus mirabilis isolated from blood of a sepsis patient in Kolkata, India.</title>
        <authorList>
            <person name="Halder G."/>
            <person name="Chaudhuri B."/>
            <person name="Dutta S."/>
        </authorList>
    </citation>
    <scope>NUCLEOTIDE SEQUENCE [LARGE SCALE GENOMIC DNA]</scope>
    <source>
        <strain evidence="11">7049</strain>
    </source>
</reference>
<evidence type="ECO:0000256" key="2">
    <source>
        <dbReference type="ARBA" id="ARBA00022679"/>
    </source>
</evidence>
<protein>
    <recommendedName>
        <fullName evidence="1">RNA-directed DNA polymerase</fullName>
        <ecNumber evidence="1">2.7.7.49</ecNumber>
    </recommendedName>
</protein>
<evidence type="ECO:0000256" key="1">
    <source>
        <dbReference type="ARBA" id="ARBA00012493"/>
    </source>
</evidence>
<proteinExistence type="inferred from homology"/>
<evidence type="ECO:0000256" key="9">
    <source>
        <dbReference type="ARBA" id="ARBA00048173"/>
    </source>
</evidence>
<dbReference type="PRINTS" id="PR00866">
    <property type="entry name" value="RNADNAPOLMS"/>
</dbReference>
<keyword evidence="5" id="KW-0460">Magnesium</keyword>
<dbReference type="InterPro" id="IPR000123">
    <property type="entry name" value="Reverse_transcriptase_msDNA"/>
</dbReference>
<name>A0ABD5LZD2_PROMI</name>
<dbReference type="InterPro" id="IPR000477">
    <property type="entry name" value="RT_dom"/>
</dbReference>
<evidence type="ECO:0000256" key="3">
    <source>
        <dbReference type="ARBA" id="ARBA00022695"/>
    </source>
</evidence>
<evidence type="ECO:0000256" key="5">
    <source>
        <dbReference type="ARBA" id="ARBA00022842"/>
    </source>
</evidence>
<evidence type="ECO:0000256" key="7">
    <source>
        <dbReference type="ARBA" id="ARBA00023118"/>
    </source>
</evidence>
<keyword evidence="7" id="KW-0051">Antiviral defense</keyword>
<organism evidence="11">
    <name type="scientific">Proteus mirabilis</name>
    <dbReference type="NCBI Taxonomy" id="584"/>
    <lineage>
        <taxon>Bacteria</taxon>
        <taxon>Pseudomonadati</taxon>
        <taxon>Pseudomonadota</taxon>
        <taxon>Gammaproteobacteria</taxon>
        <taxon>Enterobacterales</taxon>
        <taxon>Morganellaceae</taxon>
        <taxon>Proteus</taxon>
    </lineage>
</organism>
<dbReference type="PANTHER" id="PTHR34047">
    <property type="entry name" value="NUCLEAR INTRON MATURASE 1, MITOCHONDRIAL-RELATED"/>
    <property type="match status" value="1"/>
</dbReference>
<dbReference type="AlphaFoldDB" id="A0ABD5LZD2"/>
<keyword evidence="4" id="KW-0479">Metal-binding</keyword>
<gene>
    <name evidence="11" type="ORF">I3679_017360</name>
</gene>